<organism evidence="2">
    <name type="scientific">Manihot esculenta</name>
    <name type="common">Cassava</name>
    <name type="synonym">Jatropha manihot</name>
    <dbReference type="NCBI Taxonomy" id="3983"/>
    <lineage>
        <taxon>Eukaryota</taxon>
        <taxon>Viridiplantae</taxon>
        <taxon>Streptophyta</taxon>
        <taxon>Embryophyta</taxon>
        <taxon>Tracheophyta</taxon>
        <taxon>Spermatophyta</taxon>
        <taxon>Magnoliopsida</taxon>
        <taxon>eudicotyledons</taxon>
        <taxon>Gunneridae</taxon>
        <taxon>Pentapetalae</taxon>
        <taxon>rosids</taxon>
        <taxon>fabids</taxon>
        <taxon>Malpighiales</taxon>
        <taxon>Euphorbiaceae</taxon>
        <taxon>Crotonoideae</taxon>
        <taxon>Manihoteae</taxon>
        <taxon>Manihot</taxon>
    </lineage>
</organism>
<gene>
    <name evidence="2" type="ORF">MANES_18G109300</name>
</gene>
<proteinExistence type="predicted"/>
<name>A0A2C9U3Z1_MANES</name>
<keyword evidence="1" id="KW-0175">Coiled coil</keyword>
<dbReference type="STRING" id="3983.A0A2C9U3Z1"/>
<dbReference type="EMBL" id="CM004404">
    <property type="protein sequence ID" value="OAY23814.1"/>
    <property type="molecule type" value="Genomic_DNA"/>
</dbReference>
<sequence>MEYPSLSFLHRTYLAGKSAIGDCLKMDSQGNNARKKNLMTKVDSAKAKLDEIAQRKSELATQNKVKQSIEQVRCKAKEFKPELLAMDIKTLEEEYKALLSDKAGEFEYLQSLQGQIEKHKGISDMIKCACGVEYKVEMEFSA</sequence>
<evidence type="ECO:0000256" key="1">
    <source>
        <dbReference type="SAM" id="Coils"/>
    </source>
</evidence>
<dbReference type="PANTHER" id="PTHR38353:SF2">
    <property type="entry name" value="TROPOMYOSIN"/>
    <property type="match status" value="1"/>
</dbReference>
<evidence type="ECO:0000313" key="2">
    <source>
        <dbReference type="EMBL" id="OAY23814.1"/>
    </source>
</evidence>
<dbReference type="AlphaFoldDB" id="A0A2C9U3Z1"/>
<feature type="coiled-coil region" evidence="1">
    <location>
        <begin position="35"/>
        <end position="62"/>
    </location>
</feature>
<protein>
    <submittedName>
        <fullName evidence="2">Uncharacterized protein</fullName>
    </submittedName>
</protein>
<dbReference type="PANTHER" id="PTHR38353">
    <property type="entry name" value="TROPOMYOSIN"/>
    <property type="match status" value="1"/>
</dbReference>
<reference evidence="2" key="1">
    <citation type="submission" date="2016-02" db="EMBL/GenBank/DDBJ databases">
        <title>WGS assembly of Manihot esculenta.</title>
        <authorList>
            <person name="Bredeson J.V."/>
            <person name="Prochnik S.E."/>
            <person name="Lyons J.B."/>
            <person name="Schmutz J."/>
            <person name="Grimwood J."/>
            <person name="Vrebalov J."/>
            <person name="Bart R.S."/>
            <person name="Amuge T."/>
            <person name="Ferguson M.E."/>
            <person name="Green R."/>
            <person name="Putnam N."/>
            <person name="Stites J."/>
            <person name="Rounsley S."/>
            <person name="Rokhsar D.S."/>
        </authorList>
    </citation>
    <scope>NUCLEOTIDE SEQUENCE [LARGE SCALE GENOMIC DNA]</scope>
    <source>
        <tissue evidence="2">Leaf</tissue>
    </source>
</reference>
<accession>A0A2C9U3Z1</accession>